<protein>
    <recommendedName>
        <fullName evidence="7">PDZ domain-containing protein</fullName>
    </recommendedName>
</protein>
<dbReference type="PANTHER" id="PTHR32060:SF30">
    <property type="entry name" value="CARBOXY-TERMINAL PROCESSING PROTEASE CTPA"/>
    <property type="match status" value="1"/>
</dbReference>
<feature type="domain" description="PDZ" evidence="7">
    <location>
        <begin position="86"/>
        <end position="169"/>
    </location>
</feature>
<dbReference type="RefSeq" id="WP_087215851.1">
    <property type="nucleotide sequence ID" value="NZ_CP144490.1"/>
</dbReference>
<dbReference type="InterPro" id="IPR036365">
    <property type="entry name" value="PGBD-like_sf"/>
</dbReference>
<evidence type="ECO:0000313" key="9">
    <source>
        <dbReference type="Proteomes" id="UP000196074"/>
    </source>
</evidence>
<dbReference type="Proteomes" id="UP000196074">
    <property type="component" value="Unassembled WGS sequence"/>
</dbReference>
<dbReference type="PROSITE" id="PS50106">
    <property type="entry name" value="PDZ"/>
    <property type="match status" value="1"/>
</dbReference>
<keyword evidence="6" id="KW-0812">Transmembrane</keyword>
<dbReference type="GO" id="GO:0030288">
    <property type="term" value="C:outer membrane-bounded periplasmic space"/>
    <property type="evidence" value="ECO:0007669"/>
    <property type="project" value="TreeGrafter"/>
</dbReference>
<dbReference type="SUPFAM" id="SSF50156">
    <property type="entry name" value="PDZ domain-like"/>
    <property type="match status" value="1"/>
</dbReference>
<comment type="similarity">
    <text evidence="1 5">Belongs to the peptidase S41A family.</text>
</comment>
<dbReference type="InterPro" id="IPR001478">
    <property type="entry name" value="PDZ"/>
</dbReference>
<keyword evidence="6" id="KW-1133">Transmembrane helix</keyword>
<dbReference type="InterPro" id="IPR036034">
    <property type="entry name" value="PDZ_sf"/>
</dbReference>
<dbReference type="CDD" id="cd07560">
    <property type="entry name" value="Peptidase_S41_CPP"/>
    <property type="match status" value="1"/>
</dbReference>
<evidence type="ECO:0000256" key="2">
    <source>
        <dbReference type="ARBA" id="ARBA00022670"/>
    </source>
</evidence>
<keyword evidence="4 5" id="KW-0720">Serine protease</keyword>
<dbReference type="Pfam" id="PF17820">
    <property type="entry name" value="PDZ_6"/>
    <property type="match status" value="1"/>
</dbReference>
<gene>
    <name evidence="8" type="ORF">B5E88_10170</name>
</gene>
<proteinExistence type="inferred from homology"/>
<keyword evidence="2 5" id="KW-0645">Protease</keyword>
<dbReference type="AlphaFoldDB" id="A0A1Y4QVS6"/>
<dbReference type="InterPro" id="IPR041489">
    <property type="entry name" value="PDZ_6"/>
</dbReference>
<evidence type="ECO:0000259" key="7">
    <source>
        <dbReference type="PROSITE" id="PS50106"/>
    </source>
</evidence>
<dbReference type="SMART" id="SM00245">
    <property type="entry name" value="TSPc"/>
    <property type="match status" value="1"/>
</dbReference>
<dbReference type="Gene3D" id="2.30.42.10">
    <property type="match status" value="1"/>
</dbReference>
<dbReference type="InterPro" id="IPR005151">
    <property type="entry name" value="Tail-specific_protease"/>
</dbReference>
<sequence length="470" mass="51805">MKFLKKQVISLGVVAIISAAIGGSVVYFLENQQTDPQLAKVNHVYQQIQDNYYDKVNRKTLAQGAIKGMLDSLDDPYTTLLDGEQKTALNDKLSNQIVGIGAVVSILDNQVTIVEQPKKGTPAAQAGLQKGDIIEKVDEKPVKDLSIDEVVSQIKGKENTVVHLQLKRGQQVFQKAITRKAVHLSAVKSQIDANNPQIAFIHIDTFGVQTSRDLQDEIKTLRKQHVKAFILDLRQNGGGLLDEGEKVASMFLKNGQTIVKFAEKDQVTQVDKANAKLDYGFKVQEPVVVLVDGQTASAAELVAAALKESAKIPIVGQKTFGKGTVQLVSSLDEDSEIKLSTQKWLTPKGNWVHKKGLSPDVLVALPTAQQLNTFNNQLNNQEGLSSKEQQEICELFAFLGIKIDSKNFDASYTQALKKIQTEEKLPVSGKLDQETLEKVNALIFSKYLQEDLSYQKAVTQLKEELKNDAN</sequence>
<organism evidence="8 9">
    <name type="scientific">Enterococcus cecorum</name>
    <dbReference type="NCBI Taxonomy" id="44008"/>
    <lineage>
        <taxon>Bacteria</taxon>
        <taxon>Bacillati</taxon>
        <taxon>Bacillota</taxon>
        <taxon>Bacilli</taxon>
        <taxon>Lactobacillales</taxon>
        <taxon>Enterococcaceae</taxon>
        <taxon>Enterococcus</taxon>
    </lineage>
</organism>
<keyword evidence="6" id="KW-0472">Membrane</keyword>
<dbReference type="GO" id="GO:0004175">
    <property type="term" value="F:endopeptidase activity"/>
    <property type="evidence" value="ECO:0007669"/>
    <property type="project" value="TreeGrafter"/>
</dbReference>
<dbReference type="EMBL" id="NFLC01000024">
    <property type="protein sequence ID" value="OUQ09399.1"/>
    <property type="molecule type" value="Genomic_DNA"/>
</dbReference>
<dbReference type="InterPro" id="IPR055210">
    <property type="entry name" value="CtpA/B_N"/>
</dbReference>
<dbReference type="Pfam" id="PF22694">
    <property type="entry name" value="CtpB_N-like"/>
    <property type="match status" value="1"/>
</dbReference>
<evidence type="ECO:0000256" key="1">
    <source>
        <dbReference type="ARBA" id="ARBA00009179"/>
    </source>
</evidence>
<feature type="transmembrane region" description="Helical" evidence="6">
    <location>
        <begin position="7"/>
        <end position="29"/>
    </location>
</feature>
<dbReference type="NCBIfam" id="TIGR00225">
    <property type="entry name" value="prc"/>
    <property type="match status" value="1"/>
</dbReference>
<keyword evidence="3 5" id="KW-0378">Hydrolase</keyword>
<evidence type="ECO:0000256" key="6">
    <source>
        <dbReference type="SAM" id="Phobius"/>
    </source>
</evidence>
<dbReference type="PANTHER" id="PTHR32060">
    <property type="entry name" value="TAIL-SPECIFIC PROTEASE"/>
    <property type="match status" value="1"/>
</dbReference>
<evidence type="ECO:0000313" key="8">
    <source>
        <dbReference type="EMBL" id="OUQ09399.1"/>
    </source>
</evidence>
<dbReference type="SUPFAM" id="SSF47090">
    <property type="entry name" value="PGBD-like"/>
    <property type="match status" value="1"/>
</dbReference>
<dbReference type="GO" id="GO:0008236">
    <property type="term" value="F:serine-type peptidase activity"/>
    <property type="evidence" value="ECO:0007669"/>
    <property type="project" value="UniProtKB-KW"/>
</dbReference>
<dbReference type="Pfam" id="PF03572">
    <property type="entry name" value="Peptidase_S41"/>
    <property type="match status" value="1"/>
</dbReference>
<reference evidence="9" key="1">
    <citation type="submission" date="2017-04" db="EMBL/GenBank/DDBJ databases">
        <title>Function of individual gut microbiota members based on whole genome sequencing of pure cultures obtained from chicken caecum.</title>
        <authorList>
            <person name="Medvecky M."/>
            <person name="Cejkova D."/>
            <person name="Polansky O."/>
            <person name="Karasova D."/>
            <person name="Kubasova T."/>
            <person name="Cizek A."/>
            <person name="Rychlik I."/>
        </authorList>
    </citation>
    <scope>NUCLEOTIDE SEQUENCE [LARGE SCALE GENOMIC DNA]</scope>
    <source>
        <strain evidence="9">An144</strain>
    </source>
</reference>
<dbReference type="CDD" id="cd06782">
    <property type="entry name" value="cpPDZ_CPP-like"/>
    <property type="match status" value="1"/>
</dbReference>
<dbReference type="InterPro" id="IPR029045">
    <property type="entry name" value="ClpP/crotonase-like_dom_sf"/>
</dbReference>
<evidence type="ECO:0000256" key="5">
    <source>
        <dbReference type="RuleBase" id="RU004404"/>
    </source>
</evidence>
<dbReference type="Gene3D" id="3.30.750.44">
    <property type="match status" value="1"/>
</dbReference>
<dbReference type="Gene3D" id="3.90.226.10">
    <property type="entry name" value="2-enoyl-CoA Hydratase, Chain A, domain 1"/>
    <property type="match status" value="1"/>
</dbReference>
<accession>A0A1Y4QVS6</accession>
<dbReference type="SMART" id="SM00228">
    <property type="entry name" value="PDZ"/>
    <property type="match status" value="1"/>
</dbReference>
<dbReference type="InterPro" id="IPR004447">
    <property type="entry name" value="Peptidase_S41A"/>
</dbReference>
<name>A0A1Y4QVS6_9ENTE</name>
<dbReference type="GO" id="GO:0006508">
    <property type="term" value="P:proteolysis"/>
    <property type="evidence" value="ECO:0007669"/>
    <property type="project" value="UniProtKB-KW"/>
</dbReference>
<evidence type="ECO:0000256" key="3">
    <source>
        <dbReference type="ARBA" id="ARBA00022801"/>
    </source>
</evidence>
<dbReference type="SUPFAM" id="SSF52096">
    <property type="entry name" value="ClpP/crotonase"/>
    <property type="match status" value="1"/>
</dbReference>
<dbReference type="GO" id="GO:0007165">
    <property type="term" value="P:signal transduction"/>
    <property type="evidence" value="ECO:0007669"/>
    <property type="project" value="TreeGrafter"/>
</dbReference>
<comment type="caution">
    <text evidence="8">The sequence shown here is derived from an EMBL/GenBank/DDBJ whole genome shotgun (WGS) entry which is preliminary data.</text>
</comment>
<evidence type="ECO:0000256" key="4">
    <source>
        <dbReference type="ARBA" id="ARBA00022825"/>
    </source>
</evidence>